<proteinExistence type="predicted"/>
<evidence type="ECO:0000313" key="3">
    <source>
        <dbReference type="Proteomes" id="UP000310158"/>
    </source>
</evidence>
<evidence type="ECO:0000313" key="2">
    <source>
        <dbReference type="EMBL" id="THH17666.1"/>
    </source>
</evidence>
<dbReference type="Proteomes" id="UP000310158">
    <property type="component" value="Unassembled WGS sequence"/>
</dbReference>
<comment type="caution">
    <text evidence="2">The sequence shown here is derived from an EMBL/GenBank/DDBJ whole genome shotgun (WGS) entry which is preliminary data.</text>
</comment>
<dbReference type="Pfam" id="PF03732">
    <property type="entry name" value="Retrotrans_gag"/>
    <property type="match status" value="1"/>
</dbReference>
<sequence length="84" mass="9893">MYEKKDDYESWKTFEDKFIDQFADANITANARIKLSQIRQEKQMADDFIAKFKNLVSESEITESSALIEYFIEVLNPAIVKEVY</sequence>
<feature type="domain" description="Retrotransposon gag" evidence="1">
    <location>
        <begin position="5"/>
        <end position="76"/>
    </location>
</feature>
<keyword evidence="3" id="KW-1185">Reference proteome</keyword>
<name>A0A4S4LYA9_9AGAM</name>
<gene>
    <name evidence="2" type="ORF">EW146_g3199</name>
</gene>
<protein>
    <recommendedName>
        <fullName evidence="1">Retrotransposon gag domain-containing protein</fullName>
    </recommendedName>
</protein>
<reference evidence="2 3" key="1">
    <citation type="submission" date="2019-02" db="EMBL/GenBank/DDBJ databases">
        <title>Genome sequencing of the rare red list fungi Bondarzewia mesenterica.</title>
        <authorList>
            <person name="Buettner E."/>
            <person name="Kellner H."/>
        </authorList>
    </citation>
    <scope>NUCLEOTIDE SEQUENCE [LARGE SCALE GENOMIC DNA]</scope>
    <source>
        <strain evidence="2 3">DSM 108281</strain>
    </source>
</reference>
<organism evidence="2 3">
    <name type="scientific">Bondarzewia mesenterica</name>
    <dbReference type="NCBI Taxonomy" id="1095465"/>
    <lineage>
        <taxon>Eukaryota</taxon>
        <taxon>Fungi</taxon>
        <taxon>Dikarya</taxon>
        <taxon>Basidiomycota</taxon>
        <taxon>Agaricomycotina</taxon>
        <taxon>Agaricomycetes</taxon>
        <taxon>Russulales</taxon>
        <taxon>Bondarzewiaceae</taxon>
        <taxon>Bondarzewia</taxon>
    </lineage>
</organism>
<dbReference type="InterPro" id="IPR005162">
    <property type="entry name" value="Retrotrans_gag_dom"/>
</dbReference>
<evidence type="ECO:0000259" key="1">
    <source>
        <dbReference type="Pfam" id="PF03732"/>
    </source>
</evidence>
<dbReference type="AlphaFoldDB" id="A0A4S4LYA9"/>
<dbReference type="EMBL" id="SGPL01000102">
    <property type="protein sequence ID" value="THH17666.1"/>
    <property type="molecule type" value="Genomic_DNA"/>
</dbReference>
<accession>A0A4S4LYA9</accession>